<reference evidence="9" key="1">
    <citation type="submission" date="2018-05" db="EMBL/GenBank/DDBJ databases">
        <title>Draft genome sequence of Stemphylium lycopersici strain CIDEFI 213.</title>
        <authorList>
            <person name="Medina R."/>
            <person name="Franco M.E.E."/>
            <person name="Lucentini C.G."/>
            <person name="Saparrat M.C.N."/>
            <person name="Balatti P.A."/>
        </authorList>
    </citation>
    <scope>NUCLEOTIDE SEQUENCE [LARGE SCALE GENOMIC DNA]</scope>
    <source>
        <strain evidence="9">CIDEFI 213</strain>
    </source>
</reference>
<dbReference type="InterPro" id="IPR020846">
    <property type="entry name" value="MFS_dom"/>
</dbReference>
<comment type="caution">
    <text evidence="8">The sequence shown here is derived from an EMBL/GenBank/DDBJ whole genome shotgun (WGS) entry which is preliminary data.</text>
</comment>
<keyword evidence="3 6" id="KW-1133">Transmembrane helix</keyword>
<feature type="transmembrane region" description="Helical" evidence="6">
    <location>
        <begin position="216"/>
        <end position="236"/>
    </location>
</feature>
<dbReference type="GO" id="GO:0015606">
    <property type="term" value="F:spermidine transmembrane transporter activity"/>
    <property type="evidence" value="ECO:0007669"/>
    <property type="project" value="TreeGrafter"/>
</dbReference>
<dbReference type="InterPro" id="IPR011701">
    <property type="entry name" value="MFS"/>
</dbReference>
<protein>
    <submittedName>
        <fullName evidence="8">MFS general substrate transporter</fullName>
    </submittedName>
</protein>
<evidence type="ECO:0000256" key="3">
    <source>
        <dbReference type="ARBA" id="ARBA00022989"/>
    </source>
</evidence>
<evidence type="ECO:0000256" key="6">
    <source>
        <dbReference type="SAM" id="Phobius"/>
    </source>
</evidence>
<name>A0A364N936_STELY</name>
<dbReference type="InterPro" id="IPR036259">
    <property type="entry name" value="MFS_trans_sf"/>
</dbReference>
<proteinExistence type="predicted"/>
<dbReference type="STRING" id="183478.A0A364N936"/>
<evidence type="ECO:0000259" key="7">
    <source>
        <dbReference type="PROSITE" id="PS50850"/>
    </source>
</evidence>
<dbReference type="PANTHER" id="PTHR23502">
    <property type="entry name" value="MAJOR FACILITATOR SUPERFAMILY"/>
    <property type="match status" value="1"/>
</dbReference>
<feature type="domain" description="Major facilitator superfamily (MFS) profile" evidence="7">
    <location>
        <begin position="88"/>
        <end position="498"/>
    </location>
</feature>
<evidence type="ECO:0000256" key="1">
    <source>
        <dbReference type="ARBA" id="ARBA00004141"/>
    </source>
</evidence>
<feature type="transmembrane region" description="Helical" evidence="6">
    <location>
        <begin position="293"/>
        <end position="319"/>
    </location>
</feature>
<accession>A0A364N936</accession>
<feature type="transmembrane region" description="Helical" evidence="6">
    <location>
        <begin position="472"/>
        <end position="492"/>
    </location>
</feature>
<feature type="transmembrane region" description="Helical" evidence="6">
    <location>
        <begin position="378"/>
        <end position="397"/>
    </location>
</feature>
<feature type="transmembrane region" description="Helical" evidence="6">
    <location>
        <begin position="331"/>
        <end position="352"/>
    </location>
</feature>
<dbReference type="PROSITE" id="PS50850">
    <property type="entry name" value="MFS"/>
    <property type="match status" value="1"/>
</dbReference>
<evidence type="ECO:0000313" key="9">
    <source>
        <dbReference type="Proteomes" id="UP000249619"/>
    </source>
</evidence>
<feature type="compositionally biased region" description="Basic and acidic residues" evidence="5">
    <location>
        <begin position="8"/>
        <end position="35"/>
    </location>
</feature>
<dbReference type="Gene3D" id="1.20.1250.20">
    <property type="entry name" value="MFS general substrate transporter like domains"/>
    <property type="match status" value="1"/>
</dbReference>
<dbReference type="Pfam" id="PF07690">
    <property type="entry name" value="MFS_1"/>
    <property type="match status" value="1"/>
</dbReference>
<dbReference type="GO" id="GO:0000297">
    <property type="term" value="F:spermine transmembrane transporter activity"/>
    <property type="evidence" value="ECO:0007669"/>
    <property type="project" value="TreeGrafter"/>
</dbReference>
<feature type="region of interest" description="Disordered" evidence="5">
    <location>
        <begin position="1"/>
        <end position="74"/>
    </location>
</feature>
<sequence length="508" mass="55902">MTTKHHQEHGNHSLSDPEKDAATYKNGESRNHDNESVQTTQSSRHMKETTGQDDKASSQSPESRFADWDGPDDPGNPHNWGQWKRFYHASLPALFGFAVTFGTSVYTPALGDIMRDFDISRTLALVGLTLYTLGLGFGPVMSAPLSESHGRKPVYLIFFPMSMLFTLGAGFSKNIASLCVCRFFAGLFGSPALAVGAGTSSDLFPPHRRAFATSWFLLAPFAGPSLGPVVGGFIGQYKTWQWTQWCMLFVSAAVYAMSLPMSETHKPIILQRRAKKLGVSLKVDTPDMKSVPVVFFVSLYSGFTFGVLFLLFAAFPFVFTRPPYNFTTSQYGLTFLSVGVGVVCGSITTMIVDTKIYQKKYREAKAAGQSYAEPEHRLYSAMMGCWGIVIGLFWFGWCADKGVHWAPTILGAIPFAWGNICVFTSSALYITDVYGAMNGASAIAANGIARYLLGSVFPLFTVQMYDTMGVGWATSLLGFLATAMLPIPFLFFRYGRRIRAQSKYPVVM</sequence>
<dbReference type="SUPFAM" id="SSF103473">
    <property type="entry name" value="MFS general substrate transporter"/>
    <property type="match status" value="1"/>
</dbReference>
<evidence type="ECO:0000313" key="8">
    <source>
        <dbReference type="EMBL" id="RAR13776.1"/>
    </source>
</evidence>
<dbReference type="PANTHER" id="PTHR23502:SF182">
    <property type="entry name" value="POLYAMINE TRANSPORTER, PUTATIVE-RELATED"/>
    <property type="match status" value="1"/>
</dbReference>
<dbReference type="EMBL" id="QGDH01000030">
    <property type="protein sequence ID" value="RAR13776.1"/>
    <property type="molecule type" value="Genomic_DNA"/>
</dbReference>
<dbReference type="GO" id="GO:0005886">
    <property type="term" value="C:plasma membrane"/>
    <property type="evidence" value="ECO:0007669"/>
    <property type="project" value="TreeGrafter"/>
</dbReference>
<feature type="transmembrane region" description="Helical" evidence="6">
    <location>
        <begin position="119"/>
        <end position="141"/>
    </location>
</feature>
<dbReference type="CDD" id="cd17323">
    <property type="entry name" value="MFS_Tpo1_MDR_like"/>
    <property type="match status" value="1"/>
</dbReference>
<keyword evidence="2 6" id="KW-0812">Transmembrane</keyword>
<feature type="transmembrane region" description="Helical" evidence="6">
    <location>
        <begin position="153"/>
        <end position="171"/>
    </location>
</feature>
<feature type="transmembrane region" description="Helical" evidence="6">
    <location>
        <begin position="86"/>
        <end position="107"/>
    </location>
</feature>
<evidence type="ECO:0000256" key="2">
    <source>
        <dbReference type="ARBA" id="ARBA00022692"/>
    </source>
</evidence>
<feature type="compositionally biased region" description="Basic and acidic residues" evidence="5">
    <location>
        <begin position="45"/>
        <end position="56"/>
    </location>
</feature>
<feature type="transmembrane region" description="Helical" evidence="6">
    <location>
        <begin position="442"/>
        <end position="460"/>
    </location>
</feature>
<evidence type="ECO:0000256" key="4">
    <source>
        <dbReference type="ARBA" id="ARBA00023136"/>
    </source>
</evidence>
<feature type="transmembrane region" description="Helical" evidence="6">
    <location>
        <begin position="409"/>
        <end position="430"/>
    </location>
</feature>
<dbReference type="AlphaFoldDB" id="A0A364N936"/>
<gene>
    <name evidence="8" type="ORF">DDE83_002813</name>
</gene>
<feature type="transmembrane region" description="Helical" evidence="6">
    <location>
        <begin position="183"/>
        <end position="204"/>
    </location>
</feature>
<organism evidence="8 9">
    <name type="scientific">Stemphylium lycopersici</name>
    <name type="common">Tomato gray leaf spot disease fungus</name>
    <name type="synonym">Thyrospora lycopersici</name>
    <dbReference type="NCBI Taxonomy" id="183478"/>
    <lineage>
        <taxon>Eukaryota</taxon>
        <taxon>Fungi</taxon>
        <taxon>Dikarya</taxon>
        <taxon>Ascomycota</taxon>
        <taxon>Pezizomycotina</taxon>
        <taxon>Dothideomycetes</taxon>
        <taxon>Pleosporomycetidae</taxon>
        <taxon>Pleosporales</taxon>
        <taxon>Pleosporineae</taxon>
        <taxon>Pleosporaceae</taxon>
        <taxon>Stemphylium</taxon>
    </lineage>
</organism>
<keyword evidence="9" id="KW-1185">Reference proteome</keyword>
<comment type="subcellular location">
    <subcellularLocation>
        <location evidence="1">Membrane</location>
        <topology evidence="1">Multi-pass membrane protein</topology>
    </subcellularLocation>
</comment>
<evidence type="ECO:0000256" key="5">
    <source>
        <dbReference type="SAM" id="MobiDB-lite"/>
    </source>
</evidence>
<dbReference type="Proteomes" id="UP000249619">
    <property type="component" value="Unassembled WGS sequence"/>
</dbReference>
<keyword evidence="4 6" id="KW-0472">Membrane</keyword>